<name>A0A0M2SV12_9BACI</name>
<dbReference type="CDD" id="cd15482">
    <property type="entry name" value="Sialidase_non-viral"/>
    <property type="match status" value="1"/>
</dbReference>
<comment type="caution">
    <text evidence="3">The sequence shown here is derived from an EMBL/GenBank/DDBJ whole genome shotgun (WGS) entry which is preliminary data.</text>
</comment>
<proteinExistence type="predicted"/>
<dbReference type="AlphaFoldDB" id="A0A0M2SV12"/>
<evidence type="ECO:0000259" key="2">
    <source>
        <dbReference type="Pfam" id="PF15902"/>
    </source>
</evidence>
<sequence length="330" mass="36038">MGALMLAASLAGCGQGSEEVLPDEVLTEDLQNGAGREQADNGGDIASSSFFSEYTGKMEHIHGLGYAGNQDALFFAAHDGLKVYEDGNWFQTKKENNDYMGFSATDDGFYASGHPGQDSMLPNPLGIIKSRDNGETLEGIVLEGETDFHTMAAGYQNHILFVLSPDDNSLMAAGGFYRSSDNGQTWGRVSAGNLEDKVMSLAVHPKNPDYIAAAGSKGIYLSQDGGESFQQIFDEMQGTAVHFSEKHLWYGSFNGDAFLVKRSLDDGTEEEVELPPLEQDAVQYFAQNPKNENELAFVTFKANIYRKAADSNGWEQLAEEGFLKRNKTEK</sequence>
<evidence type="ECO:0000313" key="3">
    <source>
        <dbReference type="EMBL" id="KKK37541.1"/>
    </source>
</evidence>
<feature type="domain" description="Sortilin N-terminal" evidence="2">
    <location>
        <begin position="128"/>
        <end position="245"/>
    </location>
</feature>
<dbReference type="InterPro" id="IPR015943">
    <property type="entry name" value="WD40/YVTN_repeat-like_dom_sf"/>
</dbReference>
<dbReference type="NCBIfam" id="NF045728">
    <property type="entry name" value="glycosyl_F510_1955"/>
    <property type="match status" value="1"/>
</dbReference>
<organism evidence="3 4">
    <name type="scientific">Mesobacillus campisalis</name>
    <dbReference type="NCBI Taxonomy" id="1408103"/>
    <lineage>
        <taxon>Bacteria</taxon>
        <taxon>Bacillati</taxon>
        <taxon>Bacillota</taxon>
        <taxon>Bacilli</taxon>
        <taxon>Bacillales</taxon>
        <taxon>Bacillaceae</taxon>
        <taxon>Mesobacillus</taxon>
    </lineage>
</organism>
<dbReference type="Pfam" id="PF15902">
    <property type="entry name" value="Sortilin-Vps10"/>
    <property type="match status" value="1"/>
</dbReference>
<dbReference type="Gene3D" id="2.130.10.10">
    <property type="entry name" value="YVTN repeat-like/Quinoprotein amine dehydrogenase"/>
    <property type="match status" value="1"/>
</dbReference>
<dbReference type="EMBL" id="LAYY01000014">
    <property type="protein sequence ID" value="KKK37541.1"/>
    <property type="molecule type" value="Genomic_DNA"/>
</dbReference>
<dbReference type="SUPFAM" id="SSF110296">
    <property type="entry name" value="Oligoxyloglucan reducing end-specific cellobiohydrolase"/>
    <property type="match status" value="1"/>
</dbReference>
<evidence type="ECO:0000256" key="1">
    <source>
        <dbReference type="ARBA" id="ARBA00022737"/>
    </source>
</evidence>
<keyword evidence="4" id="KW-1185">Reference proteome</keyword>
<reference evidence="3 4" key="1">
    <citation type="submission" date="2015-04" db="EMBL/GenBank/DDBJ databases">
        <title>Taxonomic description and genome sequence of Bacillus campisalis sp. nov., a novel member of the genus Bacillus isolated from solar saltern.</title>
        <authorList>
            <person name="Mathan Kumar R."/>
            <person name="Kaur G."/>
            <person name="Kumar A."/>
            <person name="Singh N.K."/>
            <person name="Kaur N."/>
            <person name="Kumar N."/>
            <person name="Mayilraj S."/>
        </authorList>
    </citation>
    <scope>NUCLEOTIDE SEQUENCE [LARGE SCALE GENOMIC DNA]</scope>
    <source>
        <strain evidence="3 4">SA2-6</strain>
    </source>
</reference>
<dbReference type="OrthoDB" id="9764804at2"/>
<dbReference type="PATRIC" id="fig|1408103.3.peg.3040"/>
<keyword evidence="1" id="KW-0677">Repeat</keyword>
<dbReference type="InterPro" id="IPR031778">
    <property type="entry name" value="Sortilin_N"/>
</dbReference>
<protein>
    <submittedName>
        <fullName evidence="3">BNR repeat domain protein</fullName>
    </submittedName>
</protein>
<evidence type="ECO:0000313" key="4">
    <source>
        <dbReference type="Proteomes" id="UP000034166"/>
    </source>
</evidence>
<gene>
    <name evidence="3" type="ORF">WQ57_13530</name>
</gene>
<dbReference type="InterPro" id="IPR054817">
    <property type="entry name" value="Glycosyl_F510_1955-like"/>
</dbReference>
<accession>A0A0M2SV12</accession>
<dbReference type="Proteomes" id="UP000034166">
    <property type="component" value="Unassembled WGS sequence"/>
</dbReference>